<reference evidence="2 3" key="1">
    <citation type="journal article" date="2019" name="Int. J. Syst. Evol. Microbiol.">
        <title>The Global Catalogue of Microorganisms (GCM) 10K type strain sequencing project: providing services to taxonomists for standard genome sequencing and annotation.</title>
        <authorList>
            <consortium name="The Broad Institute Genomics Platform"/>
            <consortium name="The Broad Institute Genome Sequencing Center for Infectious Disease"/>
            <person name="Wu L."/>
            <person name="Ma J."/>
        </authorList>
    </citation>
    <scope>NUCLEOTIDE SEQUENCE [LARGE SCALE GENOMIC DNA]</scope>
    <source>
        <strain evidence="2 3">JCM 13004</strain>
    </source>
</reference>
<keyword evidence="3" id="KW-1185">Reference proteome</keyword>
<evidence type="ECO:0000256" key="1">
    <source>
        <dbReference type="SAM" id="Phobius"/>
    </source>
</evidence>
<keyword evidence="1" id="KW-1133">Transmembrane helix</keyword>
<feature type="transmembrane region" description="Helical" evidence="1">
    <location>
        <begin position="41"/>
        <end position="65"/>
    </location>
</feature>
<comment type="caution">
    <text evidence="2">The sequence shown here is derived from an EMBL/GenBank/DDBJ whole genome shotgun (WGS) entry which is preliminary data.</text>
</comment>
<keyword evidence="1" id="KW-0812">Transmembrane</keyword>
<dbReference type="EMBL" id="BAAALF010000224">
    <property type="protein sequence ID" value="GAA1271967.1"/>
    <property type="molecule type" value="Genomic_DNA"/>
</dbReference>
<evidence type="ECO:0000313" key="3">
    <source>
        <dbReference type="Proteomes" id="UP001500037"/>
    </source>
</evidence>
<sequence length="121" mass="12716">MLCLGLRLVAGRGGVAGRCLRPGSLRVPRSGRRVARLLLGGHLLVLLGRVPGVLLGVLRLLAGCLRVLRALRRRRVAGGGAEARLLGLLVRVLRLAGLRLVAGRGSAHAPATTLRSCWNAV</sequence>
<dbReference type="Proteomes" id="UP001500037">
    <property type="component" value="Unassembled WGS sequence"/>
</dbReference>
<evidence type="ECO:0000313" key="2">
    <source>
        <dbReference type="EMBL" id="GAA1271967.1"/>
    </source>
</evidence>
<keyword evidence="1" id="KW-0472">Membrane</keyword>
<accession>A0ABN1X4S3</accession>
<proteinExistence type="predicted"/>
<name>A0ABN1X4S3_9ACTN</name>
<organism evidence="2 3">
    <name type="scientific">Kitasatospora nipponensis</name>
    <dbReference type="NCBI Taxonomy" id="258049"/>
    <lineage>
        <taxon>Bacteria</taxon>
        <taxon>Bacillati</taxon>
        <taxon>Actinomycetota</taxon>
        <taxon>Actinomycetes</taxon>
        <taxon>Kitasatosporales</taxon>
        <taxon>Streptomycetaceae</taxon>
        <taxon>Kitasatospora</taxon>
    </lineage>
</organism>
<gene>
    <name evidence="2" type="ORF">GCM10009665_70090</name>
</gene>
<protein>
    <submittedName>
        <fullName evidence="2">Uncharacterized protein</fullName>
    </submittedName>
</protein>